<dbReference type="Pfam" id="PF03712">
    <property type="entry name" value="Cu2_monoox_C"/>
    <property type="match status" value="1"/>
</dbReference>
<dbReference type="Pfam" id="PF01082">
    <property type="entry name" value="Cu2_monooxygen"/>
    <property type="match status" value="1"/>
</dbReference>
<evidence type="ECO:0000313" key="6">
    <source>
        <dbReference type="Proteomes" id="UP001217089"/>
    </source>
</evidence>
<dbReference type="InterPro" id="IPR014784">
    <property type="entry name" value="Cu2_ascorb_mOase-like_C"/>
</dbReference>
<accession>A0ABQ9E7R6</accession>
<keyword evidence="6" id="KW-1185">Reference proteome</keyword>
<protein>
    <submittedName>
        <fullName evidence="5">Uncharacterized protein</fullName>
    </submittedName>
</protein>
<dbReference type="InterPro" id="IPR024548">
    <property type="entry name" value="Cu2_monoox_C"/>
</dbReference>
<dbReference type="InterPro" id="IPR000323">
    <property type="entry name" value="Cu2_ascorb_mOase_N"/>
</dbReference>
<name>A0ABQ9E7R6_TEGGR</name>
<evidence type="ECO:0000259" key="4">
    <source>
        <dbReference type="Pfam" id="PF03712"/>
    </source>
</evidence>
<evidence type="ECO:0000259" key="3">
    <source>
        <dbReference type="Pfam" id="PF01082"/>
    </source>
</evidence>
<dbReference type="PANTHER" id="PTHR10157">
    <property type="entry name" value="DOPAMINE BETA HYDROXYLASE RELATED"/>
    <property type="match status" value="1"/>
</dbReference>
<keyword evidence="2" id="KW-0325">Glycoprotein</keyword>
<evidence type="ECO:0000256" key="2">
    <source>
        <dbReference type="ARBA" id="ARBA00023180"/>
    </source>
</evidence>
<proteinExistence type="predicted"/>
<evidence type="ECO:0000256" key="1">
    <source>
        <dbReference type="ARBA" id="ARBA00023157"/>
    </source>
</evidence>
<dbReference type="InterPro" id="IPR036939">
    <property type="entry name" value="Cu2_ascorb_mOase_N_sf"/>
</dbReference>
<feature type="domain" description="Copper type II ascorbate-dependent monooxygenase C-terminal" evidence="4">
    <location>
        <begin position="204"/>
        <end position="366"/>
    </location>
</feature>
<keyword evidence="1" id="KW-1015">Disulfide bond</keyword>
<organism evidence="5 6">
    <name type="scientific">Tegillarca granosa</name>
    <name type="common">Malaysian cockle</name>
    <name type="synonym">Anadara granosa</name>
    <dbReference type="NCBI Taxonomy" id="220873"/>
    <lineage>
        <taxon>Eukaryota</taxon>
        <taxon>Metazoa</taxon>
        <taxon>Spiralia</taxon>
        <taxon>Lophotrochozoa</taxon>
        <taxon>Mollusca</taxon>
        <taxon>Bivalvia</taxon>
        <taxon>Autobranchia</taxon>
        <taxon>Pteriomorphia</taxon>
        <taxon>Arcoida</taxon>
        <taxon>Arcoidea</taxon>
        <taxon>Arcidae</taxon>
        <taxon>Tegillarca</taxon>
    </lineage>
</organism>
<feature type="domain" description="Copper type II ascorbate-dependent monooxygenase N-terminal" evidence="3">
    <location>
        <begin position="13"/>
        <end position="124"/>
    </location>
</feature>
<dbReference type="InterPro" id="IPR008977">
    <property type="entry name" value="PHM/PNGase_F_dom_sf"/>
</dbReference>
<reference evidence="5 6" key="1">
    <citation type="submission" date="2022-12" db="EMBL/GenBank/DDBJ databases">
        <title>Chromosome-level genome of Tegillarca granosa.</title>
        <authorList>
            <person name="Kim J."/>
        </authorList>
    </citation>
    <scope>NUCLEOTIDE SEQUENCE [LARGE SCALE GENOMIC DNA]</scope>
    <source>
        <strain evidence="5">Teg-2019</strain>
        <tissue evidence="5">Adductor muscle</tissue>
    </source>
</reference>
<dbReference type="EMBL" id="JARBDR010000919">
    <property type="protein sequence ID" value="KAJ8300436.1"/>
    <property type="molecule type" value="Genomic_DNA"/>
</dbReference>
<dbReference type="Gene3D" id="2.60.120.230">
    <property type="match status" value="1"/>
</dbReference>
<gene>
    <name evidence="5" type="ORF">KUTeg_021955</name>
</gene>
<dbReference type="Proteomes" id="UP001217089">
    <property type="component" value="Unassembled WGS sequence"/>
</dbReference>
<dbReference type="InterPro" id="IPR000945">
    <property type="entry name" value="DBH-like"/>
</dbReference>
<evidence type="ECO:0000313" key="5">
    <source>
        <dbReference type="EMBL" id="KAJ8300436.1"/>
    </source>
</evidence>
<sequence length="394" mass="45202">MHIIMNLGIKNITVRIPKTTIPTQQTTYVRTYVELPIDGDYHLVGSKPFLDNVHVVHHIELYGCDEYDGPINRPLNTPLFETGWSQCSNLFAAWTVGLKGTCHEGDKAVRFGATKGYKIAVMETSNITTKLDNKARNRKNNNWILSDQDHGVKQQQLNGLGAWFSSPESNFLHVHWNNPEGYSNLTDSSGMTLFYTSKLRKHDFGIITIGQMSINIPPRLDRIAISGTCSSECTREKITGPIYIASLRHHMHHNGVYFITFLSQLCTRYARHKEYEEKCHYFSIYYAKPLIPIALITEFYGRTLKTPIQMLPGDEVKMTCLYTSKYKTTPTFYGRGINSEMCFGFVDFYPIENSPLSRCIDDGNNYQSRFLMANFDFINLYRTVIIDDMENLEN</sequence>
<dbReference type="Gene3D" id="2.60.120.310">
    <property type="entry name" value="Copper type II, ascorbate-dependent monooxygenase, N-terminal domain"/>
    <property type="match status" value="2"/>
</dbReference>
<comment type="caution">
    <text evidence="5">The sequence shown here is derived from an EMBL/GenBank/DDBJ whole genome shotgun (WGS) entry which is preliminary data.</text>
</comment>
<dbReference type="SUPFAM" id="SSF49742">
    <property type="entry name" value="PHM/PNGase F"/>
    <property type="match status" value="2"/>
</dbReference>
<dbReference type="PANTHER" id="PTHR10157:SF23">
    <property type="entry name" value="MOXD1 HOMOLOG 1"/>
    <property type="match status" value="1"/>
</dbReference>